<evidence type="ECO:0000256" key="12">
    <source>
        <dbReference type="ARBA" id="ARBA00025324"/>
    </source>
</evidence>
<keyword evidence="8 14" id="KW-0012">Acyltransferase</keyword>
<reference evidence="14 15" key="1">
    <citation type="submission" date="2021-01" db="EMBL/GenBank/DDBJ databases">
        <title>Genomic Encyclopedia of Type Strains, Phase IV (KMG-IV): sequencing the most valuable type-strain genomes for metagenomic binning, comparative biology and taxonomic classification.</title>
        <authorList>
            <person name="Goeker M."/>
        </authorList>
    </citation>
    <scope>NUCLEOTIDE SEQUENCE [LARGE SCALE GENOMIC DNA]</scope>
    <source>
        <strain evidence="14 15">DSM 25879</strain>
    </source>
</reference>
<feature type="transmembrane region" description="Helical" evidence="13">
    <location>
        <begin position="100"/>
        <end position="117"/>
    </location>
</feature>
<keyword evidence="2" id="KW-1003">Cell membrane</keyword>
<evidence type="ECO:0000256" key="6">
    <source>
        <dbReference type="ARBA" id="ARBA00022989"/>
    </source>
</evidence>
<evidence type="ECO:0000256" key="5">
    <source>
        <dbReference type="ARBA" id="ARBA00022729"/>
    </source>
</evidence>
<evidence type="ECO:0000256" key="11">
    <source>
        <dbReference type="ARBA" id="ARBA00023667"/>
    </source>
</evidence>
<evidence type="ECO:0000256" key="3">
    <source>
        <dbReference type="ARBA" id="ARBA00022679"/>
    </source>
</evidence>
<evidence type="ECO:0000256" key="9">
    <source>
        <dbReference type="ARBA" id="ARBA00023588"/>
    </source>
</evidence>
<keyword evidence="6 13" id="KW-1133">Transmembrane helix</keyword>
<keyword evidence="4 13" id="KW-0812">Transmembrane</keyword>
<dbReference type="Pfam" id="PF18927">
    <property type="entry name" value="CrtO"/>
    <property type="match status" value="1"/>
</dbReference>
<protein>
    <recommendedName>
        <fullName evidence="11">Glycosyl-4,4'-diaponeurosporenoate acyltransferase</fullName>
    </recommendedName>
</protein>
<evidence type="ECO:0000256" key="4">
    <source>
        <dbReference type="ARBA" id="ARBA00022692"/>
    </source>
</evidence>
<dbReference type="Proteomes" id="UP000737402">
    <property type="component" value="Unassembled WGS sequence"/>
</dbReference>
<evidence type="ECO:0000256" key="13">
    <source>
        <dbReference type="SAM" id="Phobius"/>
    </source>
</evidence>
<accession>A0ABS2NWM5</accession>
<keyword evidence="7 13" id="KW-0472">Membrane</keyword>
<comment type="subcellular location">
    <subcellularLocation>
        <location evidence="1">Cell membrane</location>
        <topology evidence="1">Single-pass membrane protein</topology>
    </subcellularLocation>
</comment>
<feature type="transmembrane region" description="Helical" evidence="13">
    <location>
        <begin position="15"/>
        <end position="37"/>
    </location>
</feature>
<evidence type="ECO:0000256" key="10">
    <source>
        <dbReference type="ARBA" id="ARBA00023603"/>
    </source>
</evidence>
<name>A0ABS2NWM5_9BACI</name>
<comment type="similarity">
    <text evidence="10">Belongs to the acyltransferase CrtO family.</text>
</comment>
<evidence type="ECO:0000256" key="2">
    <source>
        <dbReference type="ARBA" id="ARBA00022475"/>
    </source>
</evidence>
<dbReference type="InterPro" id="IPR044021">
    <property type="entry name" value="CrtO"/>
</dbReference>
<comment type="pathway">
    <text evidence="9">Carotenoid biosynthesis; staphyloxanthin biosynthesis; staphyloxanthin from farnesyl diphosphate: step 5/5.</text>
</comment>
<keyword evidence="5" id="KW-0732">Signal</keyword>
<comment type="function">
    <text evidence="12">Catalyzes the acylation of glycosyl-4,4'-diaponeurosporenoate, i.e. the esterification of glucose at the C6'' position with the carboxyl group of the C(15) fatty acid 12-methyltetradecanoic acid, to yield staphyloxanthin. This is the last step in the biosynthesis of this orange pigment, present in most staphylococci strains.</text>
</comment>
<keyword evidence="15" id="KW-1185">Reference proteome</keyword>
<evidence type="ECO:0000313" key="14">
    <source>
        <dbReference type="EMBL" id="MBM7619075.1"/>
    </source>
</evidence>
<comment type="caution">
    <text evidence="14">The sequence shown here is derived from an EMBL/GenBank/DDBJ whole genome shotgun (WGS) entry which is preliminary data.</text>
</comment>
<proteinExistence type="inferred from homology"/>
<dbReference type="EMBL" id="JAFBED010000002">
    <property type="protein sequence ID" value="MBM7619075.1"/>
    <property type="molecule type" value="Genomic_DNA"/>
</dbReference>
<organism evidence="14 15">
    <name type="scientific">Sutcliffiella tianshenii</name>
    <dbReference type="NCBI Taxonomy" id="1463404"/>
    <lineage>
        <taxon>Bacteria</taxon>
        <taxon>Bacillati</taxon>
        <taxon>Bacillota</taxon>
        <taxon>Bacilli</taxon>
        <taxon>Bacillales</taxon>
        <taxon>Bacillaceae</taxon>
        <taxon>Sutcliffiella</taxon>
    </lineage>
</organism>
<sequence>MLFELSALEGTLVNIVAWLIIHLGVAYICNMIPSWWLKEEREWFEEKSWENVFYKRIMIKKWKDFAPDGSAIFTESFPKRNLSSKSFFYLHQFILETKRGEVAHILSIFPAILFFLWNPPTVGLIMVMYGLLANLPFLFIQRFNRFRLLRILGKAKKMTIQSPSSPYSSSSSREC</sequence>
<keyword evidence="3 14" id="KW-0808">Transferase</keyword>
<evidence type="ECO:0000256" key="8">
    <source>
        <dbReference type="ARBA" id="ARBA00023315"/>
    </source>
</evidence>
<evidence type="ECO:0000313" key="15">
    <source>
        <dbReference type="Proteomes" id="UP000737402"/>
    </source>
</evidence>
<dbReference type="RefSeq" id="WP_204413856.1">
    <property type="nucleotide sequence ID" value="NZ_JAFBED010000002.1"/>
</dbReference>
<dbReference type="GO" id="GO:0016746">
    <property type="term" value="F:acyltransferase activity"/>
    <property type="evidence" value="ECO:0007669"/>
    <property type="project" value="UniProtKB-KW"/>
</dbReference>
<evidence type="ECO:0000256" key="7">
    <source>
        <dbReference type="ARBA" id="ARBA00023136"/>
    </source>
</evidence>
<feature type="transmembrane region" description="Helical" evidence="13">
    <location>
        <begin position="123"/>
        <end position="140"/>
    </location>
</feature>
<evidence type="ECO:0000256" key="1">
    <source>
        <dbReference type="ARBA" id="ARBA00004162"/>
    </source>
</evidence>
<gene>
    <name evidence="14" type="ORF">JOC95_000924</name>
</gene>